<protein>
    <submittedName>
        <fullName evidence="1">Uncharacterized protein</fullName>
    </submittedName>
</protein>
<organism evidence="1 2">
    <name type="scientific">Rhodonia placenta</name>
    <dbReference type="NCBI Taxonomy" id="104341"/>
    <lineage>
        <taxon>Eukaryota</taxon>
        <taxon>Fungi</taxon>
        <taxon>Dikarya</taxon>
        <taxon>Basidiomycota</taxon>
        <taxon>Agaricomycotina</taxon>
        <taxon>Agaricomycetes</taxon>
        <taxon>Polyporales</taxon>
        <taxon>Adustoporiaceae</taxon>
        <taxon>Rhodonia</taxon>
    </lineage>
</organism>
<dbReference type="Proteomes" id="UP000639403">
    <property type="component" value="Unassembled WGS sequence"/>
</dbReference>
<reference evidence="1" key="1">
    <citation type="submission" date="2020-11" db="EMBL/GenBank/DDBJ databases">
        <authorList>
            <person name="Koelle M."/>
            <person name="Horta M.A.C."/>
            <person name="Nowrousian M."/>
            <person name="Ohm R.A."/>
            <person name="Benz P."/>
            <person name="Pilgard A."/>
        </authorList>
    </citation>
    <scope>NUCLEOTIDE SEQUENCE</scope>
    <source>
        <strain evidence="1">FPRL280</strain>
    </source>
</reference>
<name>A0A8H7NR41_9APHY</name>
<dbReference type="EMBL" id="JADOXO010001579">
    <property type="protein sequence ID" value="KAF9795036.1"/>
    <property type="molecule type" value="Genomic_DNA"/>
</dbReference>
<sequence>MTARDVRTARDCPLRASLRPWTNAPRAVRTLVPTLPLFHATGQPKTPVLDSTHMYYPA</sequence>
<comment type="caution">
    <text evidence="1">The sequence shown here is derived from an EMBL/GenBank/DDBJ whole genome shotgun (WGS) entry which is preliminary data.</text>
</comment>
<evidence type="ECO:0000313" key="2">
    <source>
        <dbReference type="Proteomes" id="UP000639403"/>
    </source>
</evidence>
<reference evidence="1" key="2">
    <citation type="journal article" name="Front. Microbiol.">
        <title>Degradative Capacity of Two Strains of Rhodonia placenta: From Phenotype to Genotype.</title>
        <authorList>
            <person name="Kolle M."/>
            <person name="Horta M.A.C."/>
            <person name="Nowrousian M."/>
            <person name="Ohm R.A."/>
            <person name="Benz J.P."/>
            <person name="Pilgard A."/>
        </authorList>
    </citation>
    <scope>NUCLEOTIDE SEQUENCE</scope>
    <source>
        <strain evidence="1">FPRL280</strain>
    </source>
</reference>
<accession>A0A8H7NR41</accession>
<proteinExistence type="predicted"/>
<gene>
    <name evidence="1" type="ORF">IEO21_11131</name>
</gene>
<dbReference type="AlphaFoldDB" id="A0A8H7NR41"/>
<evidence type="ECO:0000313" key="1">
    <source>
        <dbReference type="EMBL" id="KAF9795036.1"/>
    </source>
</evidence>